<dbReference type="EMBL" id="CAMAPF010000051">
    <property type="protein sequence ID" value="CAH9085580.1"/>
    <property type="molecule type" value="Genomic_DNA"/>
</dbReference>
<dbReference type="GO" id="GO:0003676">
    <property type="term" value="F:nucleic acid binding"/>
    <property type="evidence" value="ECO:0007669"/>
    <property type="project" value="InterPro"/>
</dbReference>
<sequence>MTITATTQVISLTATNHFPIKLTSSNFSVWKCQVHSALVGLGLEGYVDGTLTVPEKYLDTAKTQLNPCYAIWYRQDRTIISALIGSCSDTIQPLISSATTAKSAWDKLILTYANTSRGRIISLKSSIARTKRGNRSIADYLTERYAIAEDLALAQNPISDEDLVVHILNGLGPEYSDIISAIRVRDTAFPLTQLQDLLLEKEKGIQEAANATQLIVPTAHATNMMSPSPERHPTPHYERRGAHGRRGRGGHFGHSPRPSTSNVICRFCSIPGHEVQKCRKLQRFLRENHISTLMLSSQPVVNTTSANSFAAGQPWLFDSGASHHVTWAATSLPSYTEYGGPDEVRLGDGSDHGGATHARNES</sequence>
<dbReference type="PANTHER" id="PTHR47481:SF43">
    <property type="entry name" value="RETROTRANSPOSON COPIA-LIKE N-TERMINAL DOMAIN-CONTAINING PROTEIN"/>
    <property type="match status" value="1"/>
</dbReference>
<dbReference type="SUPFAM" id="SSF57756">
    <property type="entry name" value="Retrovirus zinc finger-like domains"/>
    <property type="match status" value="1"/>
</dbReference>
<gene>
    <name evidence="2" type="ORF">CEPIT_LOCUS9384</name>
</gene>
<organism evidence="2 3">
    <name type="scientific">Cuscuta epithymum</name>
    <dbReference type="NCBI Taxonomy" id="186058"/>
    <lineage>
        <taxon>Eukaryota</taxon>
        <taxon>Viridiplantae</taxon>
        <taxon>Streptophyta</taxon>
        <taxon>Embryophyta</taxon>
        <taxon>Tracheophyta</taxon>
        <taxon>Spermatophyta</taxon>
        <taxon>Magnoliopsida</taxon>
        <taxon>eudicotyledons</taxon>
        <taxon>Gunneridae</taxon>
        <taxon>Pentapetalae</taxon>
        <taxon>asterids</taxon>
        <taxon>lamiids</taxon>
        <taxon>Solanales</taxon>
        <taxon>Convolvulaceae</taxon>
        <taxon>Cuscuteae</taxon>
        <taxon>Cuscuta</taxon>
        <taxon>Cuscuta subgen. Cuscuta</taxon>
    </lineage>
</organism>
<feature type="region of interest" description="Disordered" evidence="1">
    <location>
        <begin position="224"/>
        <end position="257"/>
    </location>
</feature>
<keyword evidence="3" id="KW-1185">Reference proteome</keyword>
<evidence type="ECO:0000313" key="3">
    <source>
        <dbReference type="Proteomes" id="UP001152523"/>
    </source>
</evidence>
<comment type="caution">
    <text evidence="2">The sequence shown here is derived from an EMBL/GenBank/DDBJ whole genome shotgun (WGS) entry which is preliminary data.</text>
</comment>
<evidence type="ECO:0008006" key="4">
    <source>
        <dbReference type="Google" id="ProtNLM"/>
    </source>
</evidence>
<feature type="compositionally biased region" description="Basic residues" evidence="1">
    <location>
        <begin position="242"/>
        <end position="251"/>
    </location>
</feature>
<dbReference type="GO" id="GO:0008270">
    <property type="term" value="F:zinc ion binding"/>
    <property type="evidence" value="ECO:0007669"/>
    <property type="project" value="InterPro"/>
</dbReference>
<dbReference type="Proteomes" id="UP001152523">
    <property type="component" value="Unassembled WGS sequence"/>
</dbReference>
<dbReference type="Pfam" id="PF14223">
    <property type="entry name" value="Retrotran_gag_2"/>
    <property type="match status" value="1"/>
</dbReference>
<feature type="compositionally biased region" description="Basic and acidic residues" evidence="1">
    <location>
        <begin position="342"/>
        <end position="351"/>
    </location>
</feature>
<reference evidence="2" key="1">
    <citation type="submission" date="2022-07" db="EMBL/GenBank/DDBJ databases">
        <authorList>
            <person name="Macas J."/>
            <person name="Novak P."/>
            <person name="Neumann P."/>
        </authorList>
    </citation>
    <scope>NUCLEOTIDE SEQUENCE</scope>
</reference>
<feature type="compositionally biased region" description="Basic and acidic residues" evidence="1">
    <location>
        <begin position="229"/>
        <end position="241"/>
    </location>
</feature>
<name>A0AAV0D094_9ASTE</name>
<dbReference type="InterPro" id="IPR036875">
    <property type="entry name" value="Znf_CCHC_sf"/>
</dbReference>
<evidence type="ECO:0000256" key="1">
    <source>
        <dbReference type="SAM" id="MobiDB-lite"/>
    </source>
</evidence>
<protein>
    <recommendedName>
        <fullName evidence="4">Retrotransposon Copia-like N-terminal domain-containing protein</fullName>
    </recommendedName>
</protein>
<accession>A0AAV0D094</accession>
<evidence type="ECO:0000313" key="2">
    <source>
        <dbReference type="EMBL" id="CAH9085580.1"/>
    </source>
</evidence>
<dbReference type="PANTHER" id="PTHR47481">
    <property type="match status" value="1"/>
</dbReference>
<dbReference type="AlphaFoldDB" id="A0AAV0D094"/>
<proteinExistence type="predicted"/>
<feature type="region of interest" description="Disordered" evidence="1">
    <location>
        <begin position="342"/>
        <end position="362"/>
    </location>
</feature>